<dbReference type="SUPFAM" id="SSF102114">
    <property type="entry name" value="Radical SAM enzymes"/>
    <property type="match status" value="1"/>
</dbReference>
<gene>
    <name evidence="7" type="ORF">PDESU_03829</name>
</gene>
<protein>
    <recommendedName>
        <fullName evidence="6">Radical SAM core domain-containing protein</fullName>
    </recommendedName>
</protein>
<feature type="domain" description="Radical SAM core" evidence="6">
    <location>
        <begin position="14"/>
        <end position="242"/>
    </location>
</feature>
<evidence type="ECO:0000313" key="7">
    <source>
        <dbReference type="EMBL" id="VGO15247.1"/>
    </source>
</evidence>
<dbReference type="PANTHER" id="PTHR43409">
    <property type="entry name" value="ANAEROBIC MAGNESIUM-PROTOPORPHYRIN IX MONOMETHYL ESTER CYCLASE-RELATED"/>
    <property type="match status" value="1"/>
</dbReference>
<dbReference type="SFLD" id="SFLDS00029">
    <property type="entry name" value="Radical_SAM"/>
    <property type="match status" value="1"/>
</dbReference>
<evidence type="ECO:0000259" key="6">
    <source>
        <dbReference type="PROSITE" id="PS51918"/>
    </source>
</evidence>
<accession>A0A6C2U620</accession>
<keyword evidence="8" id="KW-1185">Reference proteome</keyword>
<keyword evidence="4" id="KW-0408">Iron</keyword>
<dbReference type="InterPro" id="IPR051198">
    <property type="entry name" value="BchE-like"/>
</dbReference>
<dbReference type="InterPro" id="IPR013785">
    <property type="entry name" value="Aldolase_TIM"/>
</dbReference>
<dbReference type="Pfam" id="PF04055">
    <property type="entry name" value="Radical_SAM"/>
    <property type="match status" value="1"/>
</dbReference>
<keyword evidence="2" id="KW-0949">S-adenosyl-L-methionine</keyword>
<dbReference type="Gene3D" id="3.20.20.70">
    <property type="entry name" value="Aldolase class I"/>
    <property type="match status" value="1"/>
</dbReference>
<dbReference type="SFLD" id="SFLDG01095">
    <property type="entry name" value="Uncharacterised_Radical_SAM_Su"/>
    <property type="match status" value="1"/>
</dbReference>
<dbReference type="EMBL" id="CAAHFG010000002">
    <property type="protein sequence ID" value="VGO15247.1"/>
    <property type="molecule type" value="Genomic_DNA"/>
</dbReference>
<proteinExistence type="predicted"/>
<dbReference type="PANTHER" id="PTHR43409:SF4">
    <property type="entry name" value="RADICAL SAM SUPERFAMILY PROTEIN"/>
    <property type="match status" value="1"/>
</dbReference>
<dbReference type="AlphaFoldDB" id="A0A6C2U620"/>
<dbReference type="Proteomes" id="UP000366872">
    <property type="component" value="Unassembled WGS sequence"/>
</dbReference>
<dbReference type="SMART" id="SM00729">
    <property type="entry name" value="Elp3"/>
    <property type="match status" value="1"/>
</dbReference>
<dbReference type="GO" id="GO:0003824">
    <property type="term" value="F:catalytic activity"/>
    <property type="evidence" value="ECO:0007669"/>
    <property type="project" value="InterPro"/>
</dbReference>
<dbReference type="InterPro" id="IPR006638">
    <property type="entry name" value="Elp3/MiaA/NifB-like_rSAM"/>
</dbReference>
<name>A0A6C2U620_PONDE</name>
<evidence type="ECO:0000256" key="5">
    <source>
        <dbReference type="ARBA" id="ARBA00023014"/>
    </source>
</evidence>
<comment type="cofactor">
    <cofactor evidence="1">
        <name>[4Fe-4S] cluster</name>
        <dbReference type="ChEBI" id="CHEBI:49883"/>
    </cofactor>
</comment>
<dbReference type="SFLD" id="SFLDG01082">
    <property type="entry name" value="B12-binding_domain_containing"/>
    <property type="match status" value="1"/>
</dbReference>
<sequence length="295" mass="32960">MFDMQSNHSLFRPPAEARSLIIRIQDGCPWNQCTFCGMYKGVNCRFRSMEEMELGIDAARKDWPSARRIFLADGDVMAMPFDKLHSVLGMLNDRFPRLARVNVYANGHSILRKTNEELAALKRLKLNTLYMGLESGHEETLRAAKKRETAEEMIEAGQRAQAADLRMSVMVLTGLGGQTNRQLHAAATADALNRMQPRLLSALRVIPIPGTELHGQEQAGTFQQVTEYQAMQELRDMIEGLELEGTVFRADHSSNILPLEGRFPKDKPRLLDELNTLLASGTLDTEAPGAPPLSL</sequence>
<dbReference type="InterPro" id="IPR058240">
    <property type="entry name" value="rSAM_sf"/>
</dbReference>
<evidence type="ECO:0000256" key="1">
    <source>
        <dbReference type="ARBA" id="ARBA00001966"/>
    </source>
</evidence>
<evidence type="ECO:0000256" key="2">
    <source>
        <dbReference type="ARBA" id="ARBA00022691"/>
    </source>
</evidence>
<keyword evidence="3" id="KW-0479">Metal-binding</keyword>
<keyword evidence="5" id="KW-0411">Iron-sulfur</keyword>
<dbReference type="PROSITE" id="PS51918">
    <property type="entry name" value="RADICAL_SAM"/>
    <property type="match status" value="1"/>
</dbReference>
<evidence type="ECO:0000313" key="8">
    <source>
        <dbReference type="Proteomes" id="UP000366872"/>
    </source>
</evidence>
<dbReference type="GO" id="GO:0046872">
    <property type="term" value="F:metal ion binding"/>
    <property type="evidence" value="ECO:0007669"/>
    <property type="project" value="UniProtKB-KW"/>
</dbReference>
<dbReference type="GO" id="GO:0051536">
    <property type="term" value="F:iron-sulfur cluster binding"/>
    <property type="evidence" value="ECO:0007669"/>
    <property type="project" value="UniProtKB-KW"/>
</dbReference>
<dbReference type="CDD" id="cd01335">
    <property type="entry name" value="Radical_SAM"/>
    <property type="match status" value="1"/>
</dbReference>
<reference evidence="7 8" key="1">
    <citation type="submission" date="2019-04" db="EMBL/GenBank/DDBJ databases">
        <authorList>
            <person name="Van Vliet M D."/>
        </authorList>
    </citation>
    <scope>NUCLEOTIDE SEQUENCE [LARGE SCALE GENOMIC DNA]</scope>
    <source>
        <strain evidence="7 8">F1</strain>
    </source>
</reference>
<dbReference type="InterPro" id="IPR007197">
    <property type="entry name" value="rSAM"/>
</dbReference>
<organism evidence="7 8">
    <name type="scientific">Pontiella desulfatans</name>
    <dbReference type="NCBI Taxonomy" id="2750659"/>
    <lineage>
        <taxon>Bacteria</taxon>
        <taxon>Pseudomonadati</taxon>
        <taxon>Kiritimatiellota</taxon>
        <taxon>Kiritimatiellia</taxon>
        <taxon>Kiritimatiellales</taxon>
        <taxon>Pontiellaceae</taxon>
        <taxon>Pontiella</taxon>
    </lineage>
</organism>
<evidence type="ECO:0000256" key="4">
    <source>
        <dbReference type="ARBA" id="ARBA00023004"/>
    </source>
</evidence>
<evidence type="ECO:0000256" key="3">
    <source>
        <dbReference type="ARBA" id="ARBA00022723"/>
    </source>
</evidence>
<dbReference type="RefSeq" id="WP_136080829.1">
    <property type="nucleotide sequence ID" value="NZ_CAAHFG010000002.1"/>
</dbReference>